<dbReference type="RefSeq" id="WP_102366479.1">
    <property type="nucleotide sequence ID" value="NZ_CP020991.1"/>
</dbReference>
<dbReference type="AlphaFoldDB" id="A0A2K9P520"/>
<proteinExistence type="predicted"/>
<dbReference type="OrthoDB" id="9811589at2"/>
<name>A0A2K9P520_9FIRM</name>
<evidence type="ECO:0000313" key="3">
    <source>
        <dbReference type="EMBL" id="AUO20353.1"/>
    </source>
</evidence>
<feature type="domain" description="Methyltransferase" evidence="2">
    <location>
        <begin position="38"/>
        <end position="133"/>
    </location>
</feature>
<keyword evidence="3" id="KW-0489">Methyltransferase</keyword>
<dbReference type="CDD" id="cd02440">
    <property type="entry name" value="AdoMet_MTases"/>
    <property type="match status" value="1"/>
</dbReference>
<organism evidence="3 4">
    <name type="scientific">Monoglobus pectinilyticus</name>
    <dbReference type="NCBI Taxonomy" id="1981510"/>
    <lineage>
        <taxon>Bacteria</taxon>
        <taxon>Bacillati</taxon>
        <taxon>Bacillota</taxon>
        <taxon>Clostridia</taxon>
        <taxon>Monoglobales</taxon>
        <taxon>Monoglobaceae</taxon>
        <taxon>Monoglobus</taxon>
    </lineage>
</organism>
<dbReference type="GeneID" id="98063583"/>
<dbReference type="InterPro" id="IPR029063">
    <property type="entry name" value="SAM-dependent_MTases_sf"/>
</dbReference>
<accession>A0A2K9P520</accession>
<protein>
    <submittedName>
        <fullName evidence="3">Methyltransferase</fullName>
    </submittedName>
</protein>
<dbReference type="GO" id="GO:0032259">
    <property type="term" value="P:methylation"/>
    <property type="evidence" value="ECO:0007669"/>
    <property type="project" value="UniProtKB-KW"/>
</dbReference>
<evidence type="ECO:0000256" key="1">
    <source>
        <dbReference type="ARBA" id="ARBA00022679"/>
    </source>
</evidence>
<dbReference type="KEGG" id="mpec:B9O19_02211"/>
<evidence type="ECO:0000259" key="2">
    <source>
        <dbReference type="Pfam" id="PF13649"/>
    </source>
</evidence>
<dbReference type="Pfam" id="PF13649">
    <property type="entry name" value="Methyltransf_25"/>
    <property type="match status" value="1"/>
</dbReference>
<evidence type="ECO:0000313" key="4">
    <source>
        <dbReference type="Proteomes" id="UP000235589"/>
    </source>
</evidence>
<dbReference type="Proteomes" id="UP000235589">
    <property type="component" value="Chromosome"/>
</dbReference>
<dbReference type="Gene3D" id="2.20.25.110">
    <property type="entry name" value="S-adenosyl-L-methionine-dependent methyltransferases"/>
    <property type="match status" value="1"/>
</dbReference>
<keyword evidence="1 3" id="KW-0808">Transferase</keyword>
<dbReference type="SUPFAM" id="SSF53335">
    <property type="entry name" value="S-adenosyl-L-methionine-dependent methyltransferases"/>
    <property type="match status" value="1"/>
</dbReference>
<gene>
    <name evidence="3" type="ORF">B9O19_02211</name>
</gene>
<dbReference type="Gene3D" id="3.40.50.150">
    <property type="entry name" value="Vaccinia Virus protein VP39"/>
    <property type="match status" value="1"/>
</dbReference>
<dbReference type="InterPro" id="IPR041698">
    <property type="entry name" value="Methyltransf_25"/>
</dbReference>
<dbReference type="EMBL" id="CP020991">
    <property type="protein sequence ID" value="AUO20353.1"/>
    <property type="molecule type" value="Genomic_DNA"/>
</dbReference>
<sequence length="244" mass="28465">MYNDFSLIYDRFQEIDYREFINFYIEVFNRNNYEPHSIIDLGCGSGEITVLLGKKGYSVTGIDISSDMLSIAQNKAFDNGVDITFLNQDMTEFSVLDKADAVISSLDCINYLPCLNDVKETFSCVYESLKPNGIFIFDINSEYKLSNILGNNTFVYQDDEAYCVWECGYFPEDKVTSFELNFFVKDNSGKYDRYFEYQEEKLYSVRELQSIAEEEGFKKTDVFSDLSFEEPKQDSERIFFVLRK</sequence>
<dbReference type="GO" id="GO:0008168">
    <property type="term" value="F:methyltransferase activity"/>
    <property type="evidence" value="ECO:0007669"/>
    <property type="project" value="UniProtKB-KW"/>
</dbReference>
<dbReference type="PANTHER" id="PTHR43861">
    <property type="entry name" value="TRANS-ACONITATE 2-METHYLTRANSFERASE-RELATED"/>
    <property type="match status" value="1"/>
</dbReference>
<reference evidence="3 4" key="1">
    <citation type="submission" date="2017-04" db="EMBL/GenBank/DDBJ databases">
        <title>Monoglobus pectinilyticus 14 draft genome.</title>
        <authorList>
            <person name="Kim C."/>
            <person name="Rosendale D.I."/>
            <person name="Kelly W.J."/>
            <person name="Tannock G.W."/>
            <person name="Patchett M.L."/>
            <person name="Jordens J.Z."/>
        </authorList>
    </citation>
    <scope>NUCLEOTIDE SEQUENCE [LARGE SCALE GENOMIC DNA]</scope>
    <source>
        <strain evidence="3 4">14</strain>
    </source>
</reference>
<keyword evidence="4" id="KW-1185">Reference proteome</keyword>